<reference evidence="2 3" key="1">
    <citation type="submission" date="2020-04" db="EMBL/GenBank/DDBJ databases">
        <title>Luteolibacter sp. G-1-1-1 isolated from soil.</title>
        <authorList>
            <person name="Dahal R.H."/>
        </authorList>
    </citation>
    <scope>NUCLEOTIDE SEQUENCE [LARGE SCALE GENOMIC DNA]</scope>
    <source>
        <strain evidence="2 3">G-1-1-1</strain>
    </source>
</reference>
<name>A0A858RLA5_9BACT</name>
<organism evidence="2 3">
    <name type="scientific">Luteolibacter luteus</name>
    <dbReference type="NCBI Taxonomy" id="2728835"/>
    <lineage>
        <taxon>Bacteria</taxon>
        <taxon>Pseudomonadati</taxon>
        <taxon>Verrucomicrobiota</taxon>
        <taxon>Verrucomicrobiia</taxon>
        <taxon>Verrucomicrobiales</taxon>
        <taxon>Verrucomicrobiaceae</taxon>
        <taxon>Luteolibacter</taxon>
    </lineage>
</organism>
<feature type="chain" id="PRO_5032673295" evidence="1">
    <location>
        <begin position="22"/>
        <end position="240"/>
    </location>
</feature>
<protein>
    <submittedName>
        <fullName evidence="2">Uncharacterized protein</fullName>
    </submittedName>
</protein>
<sequence length="240" mass="26396">MKMLQLSLRVALGLFSASAFADSEPMTITSSAGKSMTGRLRSMADGKVTVIREGDKKVFDMAVDSLDEKTQAAIKDWDAKGGNISTKFDVQVDAGRTRKTTGSDDFDDQRVTLEPKITVKNPDVHRKTIGGKVTAVFLGKPVENASNVYVFKTQTFDLASLEPIGSTEFKVAKISQAYDRRGYAKFGARYIGYALVIHNADGSEIYYAQSIPSNFANSNKQQLLSLKTEKLYNKNLEPLE</sequence>
<keyword evidence="3" id="KW-1185">Reference proteome</keyword>
<dbReference type="RefSeq" id="WP_169455935.1">
    <property type="nucleotide sequence ID" value="NZ_CP051774.1"/>
</dbReference>
<gene>
    <name evidence="2" type="ORF">HHL09_17560</name>
</gene>
<proteinExistence type="predicted"/>
<evidence type="ECO:0000313" key="2">
    <source>
        <dbReference type="EMBL" id="QJE97515.1"/>
    </source>
</evidence>
<accession>A0A858RLA5</accession>
<keyword evidence="1" id="KW-0732">Signal</keyword>
<evidence type="ECO:0000313" key="3">
    <source>
        <dbReference type="Proteomes" id="UP000501812"/>
    </source>
</evidence>
<feature type="signal peptide" evidence="1">
    <location>
        <begin position="1"/>
        <end position="21"/>
    </location>
</feature>
<dbReference type="KEGG" id="luo:HHL09_17560"/>
<dbReference type="Proteomes" id="UP000501812">
    <property type="component" value="Chromosome"/>
</dbReference>
<dbReference type="AlphaFoldDB" id="A0A858RLA5"/>
<evidence type="ECO:0000256" key="1">
    <source>
        <dbReference type="SAM" id="SignalP"/>
    </source>
</evidence>
<dbReference type="EMBL" id="CP051774">
    <property type="protein sequence ID" value="QJE97515.1"/>
    <property type="molecule type" value="Genomic_DNA"/>
</dbReference>